<evidence type="ECO:0000313" key="2">
    <source>
        <dbReference type="EMBL" id="CEM29862.1"/>
    </source>
</evidence>
<gene>
    <name evidence="2" type="ORF">Vbra_17954</name>
</gene>
<dbReference type="AlphaFoldDB" id="A0A0G4GJ53"/>
<reference evidence="2 3" key="1">
    <citation type="submission" date="2014-11" db="EMBL/GenBank/DDBJ databases">
        <authorList>
            <person name="Zhu J."/>
            <person name="Qi W."/>
            <person name="Song R."/>
        </authorList>
    </citation>
    <scope>NUCLEOTIDE SEQUENCE [LARGE SCALE GENOMIC DNA]</scope>
</reference>
<feature type="region of interest" description="Disordered" evidence="1">
    <location>
        <begin position="390"/>
        <end position="421"/>
    </location>
</feature>
<protein>
    <submittedName>
        <fullName evidence="2">Uncharacterized protein</fullName>
    </submittedName>
</protein>
<accession>A0A0G4GJ53</accession>
<feature type="region of interest" description="Disordered" evidence="1">
    <location>
        <begin position="259"/>
        <end position="328"/>
    </location>
</feature>
<organism evidence="2 3">
    <name type="scientific">Vitrella brassicaformis (strain CCMP3155)</name>
    <dbReference type="NCBI Taxonomy" id="1169540"/>
    <lineage>
        <taxon>Eukaryota</taxon>
        <taxon>Sar</taxon>
        <taxon>Alveolata</taxon>
        <taxon>Colpodellida</taxon>
        <taxon>Vitrellaceae</taxon>
        <taxon>Vitrella</taxon>
    </lineage>
</organism>
<dbReference type="InParanoid" id="A0A0G4GJ53"/>
<feature type="region of interest" description="Disordered" evidence="1">
    <location>
        <begin position="1"/>
        <end position="36"/>
    </location>
</feature>
<evidence type="ECO:0000256" key="1">
    <source>
        <dbReference type="SAM" id="MobiDB-lite"/>
    </source>
</evidence>
<dbReference type="Proteomes" id="UP000041254">
    <property type="component" value="Unassembled WGS sequence"/>
</dbReference>
<dbReference type="VEuPathDB" id="CryptoDB:Vbra_17954"/>
<feature type="region of interest" description="Disordered" evidence="1">
    <location>
        <begin position="49"/>
        <end position="70"/>
    </location>
</feature>
<feature type="compositionally biased region" description="Basic and acidic residues" evidence="1">
    <location>
        <begin position="194"/>
        <end position="210"/>
    </location>
</feature>
<feature type="compositionally biased region" description="Polar residues" evidence="1">
    <location>
        <begin position="55"/>
        <end position="68"/>
    </location>
</feature>
<name>A0A0G4GJ53_VITBC</name>
<sequence length="479" mass="52740">MRMQPEVVSMKAAGRSSRLHSPKKLSANSHSTAREEVAALRDISAVQEKRRQFERTTGSKGNGRTSPGSRHFAVTVANSKCGQSVPPLPSCSTRLTSTNLLKTVPRTPEEHACYLRKQRELVYRAEREAEVRKHVWTDRGDSVMHSYLRRMRPRTRERLCVRWLEYWLEQREVLGRGSIAAERALFERMVDDVRQERGKGEGEGEVRTLDDMSSVGDESAPAHGRPLAMPLMDDSIRREGMKVVEKLFQQLENQRAGGAYAGEPHFRPSHRPSSSQAAPRPPVVYSRPHTPTPIHSRSPQRKSHNNSPVQPVGPMARRSSPPVDREACREPVSLKDAPLMIPAPPPPCVVDHNHMHEAPATKETGVLRGLLTTSASSSGKAAVVVGKDVDADGMQGGHGEDTNGEEEMDRTNAPNAPEKQQGGSAAMVAACVGGGGWCVVDKEQGGSGAATDEQEEEHWFIRYMRGLPEQVVASFVLGY</sequence>
<keyword evidence="3" id="KW-1185">Reference proteome</keyword>
<feature type="region of interest" description="Disordered" evidence="1">
    <location>
        <begin position="194"/>
        <end position="228"/>
    </location>
</feature>
<proteinExistence type="predicted"/>
<dbReference type="EMBL" id="CDMY01000684">
    <property type="protein sequence ID" value="CEM29862.1"/>
    <property type="molecule type" value="Genomic_DNA"/>
</dbReference>
<evidence type="ECO:0000313" key="3">
    <source>
        <dbReference type="Proteomes" id="UP000041254"/>
    </source>
</evidence>